<evidence type="ECO:0000256" key="1">
    <source>
        <dbReference type="ARBA" id="ARBA00006914"/>
    </source>
</evidence>
<proteinExistence type="inferred from homology"/>
<feature type="region of interest" description="Disordered" evidence="4">
    <location>
        <begin position="1"/>
        <end position="102"/>
    </location>
</feature>
<dbReference type="InterPro" id="IPR045199">
    <property type="entry name" value="ATAD2-like"/>
</dbReference>
<evidence type="ECO:0000256" key="4">
    <source>
        <dbReference type="SAM" id="MobiDB-lite"/>
    </source>
</evidence>
<dbReference type="PANTHER" id="PTHR23069:SF4">
    <property type="entry name" value="ATPASE FAMILY AAA DOMAIN-CONTAINING PROTEIN 2"/>
    <property type="match status" value="1"/>
</dbReference>
<dbReference type="AlphaFoldDB" id="G5BGU1"/>
<organism evidence="5 6">
    <name type="scientific">Heterocephalus glaber</name>
    <name type="common">Naked mole rat</name>
    <dbReference type="NCBI Taxonomy" id="10181"/>
    <lineage>
        <taxon>Eukaryota</taxon>
        <taxon>Metazoa</taxon>
        <taxon>Chordata</taxon>
        <taxon>Craniata</taxon>
        <taxon>Vertebrata</taxon>
        <taxon>Euteleostomi</taxon>
        <taxon>Mammalia</taxon>
        <taxon>Eutheria</taxon>
        <taxon>Euarchontoglires</taxon>
        <taxon>Glires</taxon>
        <taxon>Rodentia</taxon>
        <taxon>Hystricomorpha</taxon>
        <taxon>Bathyergidae</taxon>
        <taxon>Heterocephalus</taxon>
    </lineage>
</organism>
<keyword evidence="3" id="KW-0067">ATP-binding</keyword>
<dbReference type="EMBL" id="JH170222">
    <property type="protein sequence ID" value="EHB08502.1"/>
    <property type="molecule type" value="Genomic_DNA"/>
</dbReference>
<evidence type="ECO:0000256" key="2">
    <source>
        <dbReference type="ARBA" id="ARBA00022741"/>
    </source>
</evidence>
<feature type="compositionally biased region" description="Basic residues" evidence="4">
    <location>
        <begin position="19"/>
        <end position="41"/>
    </location>
</feature>
<dbReference type="GO" id="GO:0016887">
    <property type="term" value="F:ATP hydrolysis activity"/>
    <property type="evidence" value="ECO:0007669"/>
    <property type="project" value="TreeGrafter"/>
</dbReference>
<feature type="compositionally biased region" description="Polar residues" evidence="4">
    <location>
        <begin position="78"/>
        <end position="95"/>
    </location>
</feature>
<dbReference type="GO" id="GO:0003682">
    <property type="term" value="F:chromatin binding"/>
    <property type="evidence" value="ECO:0007669"/>
    <property type="project" value="TreeGrafter"/>
</dbReference>
<sequence length="237" mass="27063">MEKPKILTTPMACSTPAQLKRKNRKKSKWHRGTITKRRKISQARDGSQSTVHYRADSDTEEAGNTGESSEENEKEQDASGSKTEVGIHNSSTYSTENERKARKASACVEFRKDKIVCNGDISGSQIIISDENEAKDIRVLQMTRARRSQVEQQQLISVEKALAILSQSTPLLVVDHERLKNLLKTVVRKSEAYNIFQLENMYTVISQCTYQHRKDYNKTAFLRKTEQEVEDFNCSRS</sequence>
<evidence type="ECO:0000313" key="5">
    <source>
        <dbReference type="EMBL" id="EHB08502.1"/>
    </source>
</evidence>
<comment type="similarity">
    <text evidence="1">Belongs to the AAA ATPase family.</text>
</comment>
<dbReference type="GO" id="GO:0005634">
    <property type="term" value="C:nucleus"/>
    <property type="evidence" value="ECO:0007669"/>
    <property type="project" value="TreeGrafter"/>
</dbReference>
<dbReference type="GO" id="GO:0006334">
    <property type="term" value="P:nucleosome assembly"/>
    <property type="evidence" value="ECO:0007669"/>
    <property type="project" value="TreeGrafter"/>
</dbReference>
<keyword evidence="2" id="KW-0547">Nucleotide-binding</keyword>
<protein>
    <submittedName>
        <fullName evidence="5">ATPase family AAA domain-containing protein 2</fullName>
    </submittedName>
</protein>
<dbReference type="GO" id="GO:0042393">
    <property type="term" value="F:histone binding"/>
    <property type="evidence" value="ECO:0007669"/>
    <property type="project" value="TreeGrafter"/>
</dbReference>
<dbReference type="GO" id="GO:0005524">
    <property type="term" value="F:ATP binding"/>
    <property type="evidence" value="ECO:0007669"/>
    <property type="project" value="UniProtKB-KW"/>
</dbReference>
<dbReference type="Proteomes" id="UP000006813">
    <property type="component" value="Unassembled WGS sequence"/>
</dbReference>
<dbReference type="GO" id="GO:0006337">
    <property type="term" value="P:nucleosome disassembly"/>
    <property type="evidence" value="ECO:0007669"/>
    <property type="project" value="TreeGrafter"/>
</dbReference>
<dbReference type="InParanoid" id="G5BGU1"/>
<dbReference type="GO" id="GO:0045815">
    <property type="term" value="P:transcription initiation-coupled chromatin remodeling"/>
    <property type="evidence" value="ECO:0007669"/>
    <property type="project" value="TreeGrafter"/>
</dbReference>
<name>G5BGU1_HETGA</name>
<gene>
    <name evidence="5" type="ORF">GW7_20224</name>
</gene>
<accession>G5BGU1</accession>
<evidence type="ECO:0000313" key="6">
    <source>
        <dbReference type="Proteomes" id="UP000006813"/>
    </source>
</evidence>
<dbReference type="eggNOG" id="KOG0732">
    <property type="taxonomic scope" value="Eukaryota"/>
</dbReference>
<dbReference type="PANTHER" id="PTHR23069">
    <property type="entry name" value="AAA DOMAIN-CONTAINING"/>
    <property type="match status" value="1"/>
</dbReference>
<evidence type="ECO:0000256" key="3">
    <source>
        <dbReference type="ARBA" id="ARBA00022840"/>
    </source>
</evidence>
<dbReference type="STRING" id="10181.G5BGU1"/>
<reference evidence="5 6" key="1">
    <citation type="journal article" date="2011" name="Nature">
        <title>Genome sequencing reveals insights into physiology and longevity of the naked mole rat.</title>
        <authorList>
            <person name="Kim E.B."/>
            <person name="Fang X."/>
            <person name="Fushan A.A."/>
            <person name="Huang Z."/>
            <person name="Lobanov A.V."/>
            <person name="Han L."/>
            <person name="Marino S.M."/>
            <person name="Sun X."/>
            <person name="Turanov A.A."/>
            <person name="Yang P."/>
            <person name="Yim S.H."/>
            <person name="Zhao X."/>
            <person name="Kasaikina M.V."/>
            <person name="Stoletzki N."/>
            <person name="Peng C."/>
            <person name="Polak P."/>
            <person name="Xiong Z."/>
            <person name="Kiezun A."/>
            <person name="Zhu Y."/>
            <person name="Chen Y."/>
            <person name="Kryukov G.V."/>
            <person name="Zhang Q."/>
            <person name="Peshkin L."/>
            <person name="Yang L."/>
            <person name="Bronson R.T."/>
            <person name="Buffenstein R."/>
            <person name="Wang B."/>
            <person name="Han C."/>
            <person name="Li Q."/>
            <person name="Chen L."/>
            <person name="Zhao W."/>
            <person name="Sunyaev S.R."/>
            <person name="Park T.J."/>
            <person name="Zhang G."/>
            <person name="Wang J."/>
            <person name="Gladyshev V.N."/>
        </authorList>
    </citation>
    <scope>NUCLEOTIDE SEQUENCE [LARGE SCALE GENOMIC DNA]</scope>
</reference>